<evidence type="ECO:0000256" key="4">
    <source>
        <dbReference type="ARBA" id="ARBA00023163"/>
    </source>
</evidence>
<dbReference type="PANTHER" id="PTHR30118:SF15">
    <property type="entry name" value="TRANSCRIPTIONAL REGULATORY PROTEIN"/>
    <property type="match status" value="1"/>
</dbReference>
<dbReference type="InterPro" id="IPR036390">
    <property type="entry name" value="WH_DNA-bd_sf"/>
</dbReference>
<dbReference type="PRINTS" id="PR00039">
    <property type="entry name" value="HTHLYSR"/>
</dbReference>
<dbReference type="InterPro" id="IPR037402">
    <property type="entry name" value="YidZ_PBP2"/>
</dbReference>
<evidence type="ECO:0000313" key="6">
    <source>
        <dbReference type="EMBL" id="XCD18758.2"/>
    </source>
</evidence>
<dbReference type="RefSeq" id="WP_353499900.1">
    <property type="nucleotide sequence ID" value="NZ_CP115921.1"/>
</dbReference>
<protein>
    <submittedName>
        <fullName evidence="6">LysR family transcriptional regulator</fullName>
    </submittedName>
</protein>
<dbReference type="KEGG" id="vck:PG915_18590"/>
<accession>A0AAU8BSZ5</accession>
<dbReference type="InterPro" id="IPR050389">
    <property type="entry name" value="LysR-type_TF"/>
</dbReference>
<proteinExistence type="inferred from homology"/>
<dbReference type="PROSITE" id="PS50931">
    <property type="entry name" value="HTH_LYSR"/>
    <property type="match status" value="1"/>
</dbReference>
<dbReference type="AlphaFoldDB" id="A0AAU8BSZ5"/>
<reference evidence="6" key="1">
    <citation type="submission" date="2023-01" db="EMBL/GenBank/DDBJ databases">
        <title>Vibrio sp. CB1-14 genome sequencing.</title>
        <authorList>
            <person name="Otstavnykh N."/>
            <person name="Isaeva M."/>
            <person name="Meleshko D."/>
        </authorList>
    </citation>
    <scope>NUCLEOTIDE SEQUENCE</scope>
    <source>
        <strain evidence="6">CB1-14</strain>
    </source>
</reference>
<dbReference type="CDD" id="cd08417">
    <property type="entry name" value="PBP2_Nitroaromatics_like"/>
    <property type="match status" value="1"/>
</dbReference>
<name>A0AAU8BSZ5_9VIBR</name>
<dbReference type="SUPFAM" id="SSF53850">
    <property type="entry name" value="Periplasmic binding protein-like II"/>
    <property type="match status" value="1"/>
</dbReference>
<dbReference type="SUPFAM" id="SSF46785">
    <property type="entry name" value="Winged helix' DNA-binding domain"/>
    <property type="match status" value="1"/>
</dbReference>
<keyword evidence="3" id="KW-0238">DNA-binding</keyword>
<dbReference type="PANTHER" id="PTHR30118">
    <property type="entry name" value="HTH-TYPE TRANSCRIPTIONAL REGULATOR LEUO-RELATED"/>
    <property type="match status" value="1"/>
</dbReference>
<dbReference type="GO" id="GO:0003677">
    <property type="term" value="F:DNA binding"/>
    <property type="evidence" value="ECO:0007669"/>
    <property type="project" value="UniProtKB-KW"/>
</dbReference>
<comment type="similarity">
    <text evidence="1">Belongs to the LysR transcriptional regulatory family.</text>
</comment>
<organism evidence="6">
    <name type="scientific">Vibrio chaetopteri</name>
    <dbReference type="NCBI Taxonomy" id="3016528"/>
    <lineage>
        <taxon>Bacteria</taxon>
        <taxon>Pseudomonadati</taxon>
        <taxon>Pseudomonadota</taxon>
        <taxon>Gammaproteobacteria</taxon>
        <taxon>Vibrionales</taxon>
        <taxon>Vibrionaceae</taxon>
        <taxon>Vibrio</taxon>
    </lineage>
</organism>
<dbReference type="Gene3D" id="3.40.190.10">
    <property type="entry name" value="Periplasmic binding protein-like II"/>
    <property type="match status" value="2"/>
</dbReference>
<dbReference type="Pfam" id="PF03466">
    <property type="entry name" value="LysR_substrate"/>
    <property type="match status" value="1"/>
</dbReference>
<evidence type="ECO:0000259" key="5">
    <source>
        <dbReference type="PROSITE" id="PS50931"/>
    </source>
</evidence>
<keyword evidence="2" id="KW-0805">Transcription regulation</keyword>
<dbReference type="EMBL" id="CP115921">
    <property type="protein sequence ID" value="XCD18758.2"/>
    <property type="molecule type" value="Genomic_DNA"/>
</dbReference>
<evidence type="ECO:0000256" key="1">
    <source>
        <dbReference type="ARBA" id="ARBA00009437"/>
    </source>
</evidence>
<keyword evidence="4" id="KW-0804">Transcription</keyword>
<dbReference type="GO" id="GO:0003700">
    <property type="term" value="F:DNA-binding transcription factor activity"/>
    <property type="evidence" value="ECO:0007669"/>
    <property type="project" value="InterPro"/>
</dbReference>
<sequence length="319" mass="36279">MLYCHKVMSHIHNREWISNCLARHSMDINQLKILIALDDERNMTRAAKRLFITQSAASHSLSKLREHFNDELFVRTSHGMSPTRFVQTLLPALRQGIRTLERSLQTEKAFDPSIDSKTYYIGACDYFEFIAMPKLAKDFSAKAPNIRVAVDINSEHIKMERVESGRLDLYIGFDDVQKVPLNFNKYAWITDPYVCLAPKDSDVGDELSLVEFAASPQVHLPVVSNGSDVIDNWLKEHGLHRNIQMIAQSYAVGGMICAESGLLFCAPSNVAKQLVKMLPLKIILLPDDVPPLRVSILSHKLYDYHDSTQWLISKILDLR</sequence>
<dbReference type="InterPro" id="IPR036388">
    <property type="entry name" value="WH-like_DNA-bd_sf"/>
</dbReference>
<dbReference type="InterPro" id="IPR005119">
    <property type="entry name" value="LysR_subst-bd"/>
</dbReference>
<gene>
    <name evidence="6" type="ORF">PG915_18590</name>
</gene>
<dbReference type="InterPro" id="IPR000847">
    <property type="entry name" value="LysR_HTH_N"/>
</dbReference>
<evidence type="ECO:0000256" key="3">
    <source>
        <dbReference type="ARBA" id="ARBA00023125"/>
    </source>
</evidence>
<feature type="domain" description="HTH lysR-type" evidence="5">
    <location>
        <begin position="26"/>
        <end position="83"/>
    </location>
</feature>
<dbReference type="Gene3D" id="1.10.10.10">
    <property type="entry name" value="Winged helix-like DNA-binding domain superfamily/Winged helix DNA-binding domain"/>
    <property type="match status" value="1"/>
</dbReference>
<dbReference type="Pfam" id="PF00126">
    <property type="entry name" value="HTH_1"/>
    <property type="match status" value="1"/>
</dbReference>
<evidence type="ECO:0000256" key="2">
    <source>
        <dbReference type="ARBA" id="ARBA00023015"/>
    </source>
</evidence>